<feature type="domain" description="MacB-like periplasmic core" evidence="9">
    <location>
        <begin position="20"/>
        <end position="242"/>
    </location>
</feature>
<dbReference type="EMBL" id="CP060394">
    <property type="protein sequence ID" value="QNI33405.1"/>
    <property type="molecule type" value="Genomic_DNA"/>
</dbReference>
<keyword evidence="11" id="KW-1185">Reference proteome</keyword>
<dbReference type="AlphaFoldDB" id="A0A7G8BLI5"/>
<evidence type="ECO:0000313" key="10">
    <source>
        <dbReference type="EMBL" id="QNI33405.1"/>
    </source>
</evidence>
<feature type="transmembrane region" description="Helical" evidence="7">
    <location>
        <begin position="378"/>
        <end position="397"/>
    </location>
</feature>
<dbReference type="InterPro" id="IPR025857">
    <property type="entry name" value="MacB_PCD"/>
</dbReference>
<gene>
    <name evidence="10" type="ORF">H7849_05485</name>
</gene>
<feature type="transmembrane region" description="Helical" evidence="7">
    <location>
        <begin position="325"/>
        <end position="353"/>
    </location>
</feature>
<dbReference type="RefSeq" id="WP_186744807.1">
    <property type="nucleotide sequence ID" value="NZ_CP060394.1"/>
</dbReference>
<protein>
    <submittedName>
        <fullName evidence="10">ABC transporter permease</fullName>
    </submittedName>
</protein>
<sequence>MNADIRLALRQLRKAPGFALTAVLTLALAIGANAIVFSVLNALILRPLNVPHPENLFMLERAYGSDTSPSESYPDYIDLRDRNRSFDSLVLYDIMGGVGLDTGHGNPSVVWPYMISGNYFDALGIQPYLGRFIHASEEHGPNSVPEIVLSYALWHSHFNGDPAAVGRTVQINKHPFTIVGVAPPDFRGTELFFAPDFWAPIVDAHQIADWDSLEERGNHNAWAIGHLKPGVTPAAATSDLNTIANSLAKTYPKSDDGLKFSLSHPGLAGNTLGRPTRAFMLGLMLLAGLILLAACANLGSLFAARAADRSREIAVRMALGSRRQLILRQLLTEAVLVSLAGGALGMAGAVVILRTLSTWRPIPNIPINVPVNPDAKTYALAFLLAVFSGLFFGLVPVRQILRSDPWQIIRSGTTSVGSTRRFTLRDILLGLQIAICAVLVTASLVAVRGLARSLESNYGVQPKSVMLVQTDLQMAGYDPGQRVQMQKRMLEAAAAIPGVAAVGYADRLPLSLGGGDSDVFTDTTTDFRPTNAAADAQNFNVSPDYFRAAGTALLAGRTFTMHDEDKAPIVAVVNREFARKVFGSADKAVGNHFKFWGGQRAEVIGIIEDGKYETLTEDQKPAMFFSFLQHPSSDTWLVVRSQRDPQEIAAALQRSMRSLDPALPLEIKTWNRELDSALFAARVATVSLGVLGLLGAMLAITGIFGMASYTVSKRLRELGIRIALGADQRKVLGAALGRTFRLLAIGSIAGLILGVLATRVLSSIVYQATPKDPVILGGVILTMLCVGIVAALVPARRALAVDPMILLRDE</sequence>
<reference evidence="10 11" key="1">
    <citation type="submission" date="2020-08" db="EMBL/GenBank/DDBJ databases">
        <title>Edaphobacter telluris sp. nov. and Acidobacterium dinghuensis sp. nov., two acidobacteria isolated from forest soil.</title>
        <authorList>
            <person name="Fu J."/>
            <person name="Qiu L."/>
        </authorList>
    </citation>
    <scope>NUCLEOTIDE SEQUENCE [LARGE SCALE GENOMIC DNA]</scope>
    <source>
        <strain evidence="10">4Y35</strain>
    </source>
</reference>
<comment type="subcellular location">
    <subcellularLocation>
        <location evidence="1">Cell membrane</location>
        <topology evidence="1">Multi-pass membrane protein</topology>
    </subcellularLocation>
</comment>
<dbReference type="Proteomes" id="UP000515312">
    <property type="component" value="Chromosome"/>
</dbReference>
<evidence type="ECO:0000313" key="11">
    <source>
        <dbReference type="Proteomes" id="UP000515312"/>
    </source>
</evidence>
<evidence type="ECO:0000256" key="2">
    <source>
        <dbReference type="ARBA" id="ARBA00022475"/>
    </source>
</evidence>
<dbReference type="PANTHER" id="PTHR30572">
    <property type="entry name" value="MEMBRANE COMPONENT OF TRANSPORTER-RELATED"/>
    <property type="match status" value="1"/>
</dbReference>
<accession>A0A7G8BLI5</accession>
<feature type="domain" description="ABC3 transporter permease C-terminal" evidence="8">
    <location>
        <begin position="690"/>
        <end position="801"/>
    </location>
</feature>
<dbReference type="GO" id="GO:0022857">
    <property type="term" value="F:transmembrane transporter activity"/>
    <property type="evidence" value="ECO:0007669"/>
    <property type="project" value="TreeGrafter"/>
</dbReference>
<dbReference type="GO" id="GO:0005886">
    <property type="term" value="C:plasma membrane"/>
    <property type="evidence" value="ECO:0007669"/>
    <property type="project" value="UniProtKB-SubCell"/>
</dbReference>
<evidence type="ECO:0000256" key="6">
    <source>
        <dbReference type="ARBA" id="ARBA00038076"/>
    </source>
</evidence>
<dbReference type="InterPro" id="IPR017800">
    <property type="entry name" value="ADOP"/>
</dbReference>
<feature type="transmembrane region" description="Helical" evidence="7">
    <location>
        <begin position="427"/>
        <end position="447"/>
    </location>
</feature>
<evidence type="ECO:0000259" key="9">
    <source>
        <dbReference type="Pfam" id="PF12704"/>
    </source>
</evidence>
<dbReference type="Pfam" id="PF12704">
    <property type="entry name" value="MacB_PCD"/>
    <property type="match status" value="2"/>
</dbReference>
<keyword evidence="5 7" id="KW-0472">Membrane</keyword>
<dbReference type="InterPro" id="IPR050250">
    <property type="entry name" value="Macrolide_Exporter_MacB"/>
</dbReference>
<feature type="transmembrane region" description="Helical" evidence="7">
    <location>
        <begin position="279"/>
        <end position="304"/>
    </location>
</feature>
<evidence type="ECO:0000256" key="3">
    <source>
        <dbReference type="ARBA" id="ARBA00022692"/>
    </source>
</evidence>
<dbReference type="NCBIfam" id="TIGR03434">
    <property type="entry name" value="ADOP"/>
    <property type="match status" value="1"/>
</dbReference>
<evidence type="ECO:0000256" key="7">
    <source>
        <dbReference type="SAM" id="Phobius"/>
    </source>
</evidence>
<evidence type="ECO:0000256" key="4">
    <source>
        <dbReference type="ARBA" id="ARBA00022989"/>
    </source>
</evidence>
<dbReference type="InterPro" id="IPR003838">
    <property type="entry name" value="ABC3_permease_C"/>
</dbReference>
<evidence type="ECO:0000256" key="1">
    <source>
        <dbReference type="ARBA" id="ARBA00004651"/>
    </source>
</evidence>
<keyword evidence="3 7" id="KW-0812">Transmembrane</keyword>
<dbReference type="Pfam" id="PF02687">
    <property type="entry name" value="FtsX"/>
    <property type="match status" value="2"/>
</dbReference>
<dbReference type="KEGG" id="adin:H7849_05485"/>
<feature type="transmembrane region" description="Helical" evidence="7">
    <location>
        <begin position="739"/>
        <end position="762"/>
    </location>
</feature>
<feature type="transmembrane region" description="Helical" evidence="7">
    <location>
        <begin position="774"/>
        <end position="795"/>
    </location>
</feature>
<evidence type="ECO:0000256" key="5">
    <source>
        <dbReference type="ARBA" id="ARBA00023136"/>
    </source>
</evidence>
<comment type="similarity">
    <text evidence="6">Belongs to the ABC-4 integral membrane protein family.</text>
</comment>
<evidence type="ECO:0000259" key="8">
    <source>
        <dbReference type="Pfam" id="PF02687"/>
    </source>
</evidence>
<organism evidence="10 11">
    <name type="scientific">Alloacidobacterium dinghuense</name>
    <dbReference type="NCBI Taxonomy" id="2763107"/>
    <lineage>
        <taxon>Bacteria</taxon>
        <taxon>Pseudomonadati</taxon>
        <taxon>Acidobacteriota</taxon>
        <taxon>Terriglobia</taxon>
        <taxon>Terriglobales</taxon>
        <taxon>Acidobacteriaceae</taxon>
        <taxon>Alloacidobacterium</taxon>
    </lineage>
</organism>
<name>A0A7G8BLI5_9BACT</name>
<feature type="domain" description="ABC3 transporter permease C-terminal" evidence="8">
    <location>
        <begin position="285"/>
        <end position="405"/>
    </location>
</feature>
<keyword evidence="2" id="KW-1003">Cell membrane</keyword>
<keyword evidence="4 7" id="KW-1133">Transmembrane helix</keyword>
<dbReference type="PANTHER" id="PTHR30572:SF4">
    <property type="entry name" value="ABC TRANSPORTER PERMEASE YTRF"/>
    <property type="match status" value="1"/>
</dbReference>
<proteinExistence type="inferred from homology"/>
<feature type="domain" description="MacB-like periplasmic core" evidence="9">
    <location>
        <begin position="433"/>
        <end position="654"/>
    </location>
</feature>
<feature type="transmembrane region" description="Helical" evidence="7">
    <location>
        <begin position="688"/>
        <end position="711"/>
    </location>
</feature>